<dbReference type="Proteomes" id="UP000199412">
    <property type="component" value="Unassembled WGS sequence"/>
</dbReference>
<feature type="transmembrane region" description="Helical" evidence="1">
    <location>
        <begin position="35"/>
        <end position="53"/>
    </location>
</feature>
<dbReference type="AlphaFoldDB" id="A0A1G7CTR9"/>
<dbReference type="PANTHER" id="PTHR40400:SF1">
    <property type="entry name" value="SLR1512 PROTEIN"/>
    <property type="match status" value="1"/>
</dbReference>
<keyword evidence="3" id="KW-1185">Reference proteome</keyword>
<feature type="transmembrane region" description="Helical" evidence="1">
    <location>
        <begin position="212"/>
        <end position="230"/>
    </location>
</feature>
<dbReference type="EMBL" id="FNAP01000006">
    <property type="protein sequence ID" value="SDE42814.1"/>
    <property type="molecule type" value="Genomic_DNA"/>
</dbReference>
<feature type="transmembrane region" description="Helical" evidence="1">
    <location>
        <begin position="182"/>
        <end position="206"/>
    </location>
</feature>
<organism evidence="2 3">
    <name type="scientific">Rhodospira trueperi</name>
    <dbReference type="NCBI Taxonomy" id="69960"/>
    <lineage>
        <taxon>Bacteria</taxon>
        <taxon>Pseudomonadati</taxon>
        <taxon>Pseudomonadota</taxon>
        <taxon>Alphaproteobacteria</taxon>
        <taxon>Rhodospirillales</taxon>
        <taxon>Rhodospirillaceae</taxon>
        <taxon>Rhodospira</taxon>
    </lineage>
</organism>
<dbReference type="PANTHER" id="PTHR40400">
    <property type="entry name" value="SLR1512 PROTEIN"/>
    <property type="match status" value="1"/>
</dbReference>
<feature type="transmembrane region" description="Helical" evidence="1">
    <location>
        <begin position="127"/>
        <end position="146"/>
    </location>
</feature>
<gene>
    <name evidence="2" type="ORF">SAMN05421720_106222</name>
</gene>
<feature type="transmembrane region" description="Helical" evidence="1">
    <location>
        <begin position="271"/>
        <end position="294"/>
    </location>
</feature>
<evidence type="ECO:0000256" key="1">
    <source>
        <dbReference type="SAM" id="Phobius"/>
    </source>
</evidence>
<sequence length="337" mass="34866">MLSNLMIPAVLFFGLGVVARLIKSDLKFPPDLAKALSIYLLMAIGLHGGVELAKADMGAAVNAIVWALILGFGMPILGYWLLIVTRRVGPLDAAAIAAHYGSVSAGTFLTALAFLDTQGVAYETYPLIMLAVMESPAIVIGLLLAAQARQKIKRNAQGDGSGDAGTGGGDGRMRLGALLHEAFTNGSVVILVGSMIIGAVSLPGAMEKLKPFIDDIFMGVLCLFLFEMGMEAARRLGDFKRVGALLAGYGILMPLIGGTIGALIGHSALGFGVGGTTLVAVLAASASYIAVPPAMRLAVPEANPSLYLTLSLGITFPFNVVVGIPLYHWMAGLLAAA</sequence>
<protein>
    <recommendedName>
        <fullName evidence="4">Sodium-dependent bicarbonate transport family permease</fullName>
    </recommendedName>
</protein>
<reference evidence="2 3" key="1">
    <citation type="submission" date="2016-10" db="EMBL/GenBank/DDBJ databases">
        <authorList>
            <person name="de Groot N.N."/>
        </authorList>
    </citation>
    <scope>NUCLEOTIDE SEQUENCE [LARGE SCALE GENOMIC DNA]</scope>
    <source>
        <strain evidence="2 3">ATCC 700224</strain>
    </source>
</reference>
<evidence type="ECO:0008006" key="4">
    <source>
        <dbReference type="Google" id="ProtNLM"/>
    </source>
</evidence>
<proteinExistence type="predicted"/>
<accession>A0A1G7CTR9</accession>
<keyword evidence="1" id="KW-0812">Transmembrane</keyword>
<dbReference type="STRING" id="69960.SAMN05421720_106222"/>
<dbReference type="Pfam" id="PF05982">
    <property type="entry name" value="Sbt_1"/>
    <property type="match status" value="1"/>
</dbReference>
<evidence type="ECO:0000313" key="2">
    <source>
        <dbReference type="EMBL" id="SDE42814.1"/>
    </source>
</evidence>
<dbReference type="RefSeq" id="WP_176793583.1">
    <property type="nucleotide sequence ID" value="NZ_FNAP01000006.1"/>
</dbReference>
<feature type="transmembrane region" description="Helical" evidence="1">
    <location>
        <begin position="306"/>
        <end position="327"/>
    </location>
</feature>
<dbReference type="InterPro" id="IPR010293">
    <property type="entry name" value="Sbt_1"/>
</dbReference>
<evidence type="ECO:0000313" key="3">
    <source>
        <dbReference type="Proteomes" id="UP000199412"/>
    </source>
</evidence>
<feature type="transmembrane region" description="Helical" evidence="1">
    <location>
        <begin position="6"/>
        <end position="23"/>
    </location>
</feature>
<feature type="transmembrane region" description="Helical" evidence="1">
    <location>
        <begin position="94"/>
        <end position="115"/>
    </location>
</feature>
<feature type="transmembrane region" description="Helical" evidence="1">
    <location>
        <begin position="59"/>
        <end position="82"/>
    </location>
</feature>
<keyword evidence="1" id="KW-1133">Transmembrane helix</keyword>
<name>A0A1G7CTR9_9PROT</name>
<keyword evidence="1" id="KW-0472">Membrane</keyword>
<feature type="transmembrane region" description="Helical" evidence="1">
    <location>
        <begin position="242"/>
        <end position="265"/>
    </location>
</feature>